<dbReference type="GO" id="GO:0000156">
    <property type="term" value="F:phosphorelay response regulator activity"/>
    <property type="evidence" value="ECO:0007669"/>
    <property type="project" value="TreeGrafter"/>
</dbReference>
<comment type="function">
    <text evidence="10">Member of the two-component regulatory system HssS/HssR involved in intracellular heme homeostasis and tempering of staphylococcal virulence. Phosphorylated HssR binds to a direct repeat sequence within hrtAB promoter and activates the expression of hrtAB, an efflux pump, in response to extracellular heme, hemin, hemoglobin or blood.</text>
</comment>
<feature type="domain" description="OmpR/PhoB-type" evidence="15">
    <location>
        <begin position="125"/>
        <end position="222"/>
    </location>
</feature>
<evidence type="ECO:0000256" key="12">
    <source>
        <dbReference type="PROSITE-ProRule" id="PRU00169"/>
    </source>
</evidence>
<evidence type="ECO:0000259" key="14">
    <source>
        <dbReference type="PROSITE" id="PS50110"/>
    </source>
</evidence>
<dbReference type="SMART" id="SM00448">
    <property type="entry name" value="REC"/>
    <property type="match status" value="1"/>
</dbReference>
<keyword evidence="3 12" id="KW-0597">Phosphoprotein</keyword>
<sequence length="225" mass="26424">MLNILVVEDDESTRKLMCVVLQTRGFKTYWAEDGIKALEIIERQHIDLVVLDLMMPKMDGYELTRQLRVISEHLPILMVTAKQEPKDKRQGFLAGTDDYMTKPVDEEELLLRIKALLRRARIASEHKLTIGNVVLDYDTLAVTREEEVNILPAKEFYLLFKLLSYPNMIFTRLQLMDEIWGMESETDDHTLTVHINRLRNRFREWKEFEIIAVRGLGYKAVLQTK</sequence>
<evidence type="ECO:0000256" key="7">
    <source>
        <dbReference type="ARBA" id="ARBA00023125"/>
    </source>
</evidence>
<keyword evidence="9" id="KW-0804">Transcription</keyword>
<evidence type="ECO:0000256" key="11">
    <source>
        <dbReference type="ARBA" id="ARBA00039976"/>
    </source>
</evidence>
<dbReference type="RefSeq" id="WP_095266470.1">
    <property type="nucleotide sequence ID" value="NZ_NPBY01000054.1"/>
</dbReference>
<dbReference type="SUPFAM" id="SSF52172">
    <property type="entry name" value="CheY-like"/>
    <property type="match status" value="1"/>
</dbReference>
<evidence type="ECO:0000256" key="13">
    <source>
        <dbReference type="PROSITE-ProRule" id="PRU01091"/>
    </source>
</evidence>
<keyword evidence="8" id="KW-0010">Activator</keyword>
<dbReference type="InterPro" id="IPR001789">
    <property type="entry name" value="Sig_transdc_resp-reg_receiver"/>
</dbReference>
<evidence type="ECO:0000256" key="6">
    <source>
        <dbReference type="ARBA" id="ARBA00023026"/>
    </source>
</evidence>
<dbReference type="Pfam" id="PF00072">
    <property type="entry name" value="Response_reg"/>
    <property type="match status" value="1"/>
</dbReference>
<keyword evidence="4" id="KW-0902">Two-component regulatory system</keyword>
<keyword evidence="6" id="KW-0843">Virulence</keyword>
<evidence type="ECO:0000256" key="9">
    <source>
        <dbReference type="ARBA" id="ARBA00023163"/>
    </source>
</evidence>
<dbReference type="InterPro" id="IPR011006">
    <property type="entry name" value="CheY-like_superfamily"/>
</dbReference>
<evidence type="ECO:0000256" key="1">
    <source>
        <dbReference type="ARBA" id="ARBA00004496"/>
    </source>
</evidence>
<dbReference type="GO" id="GO:0006355">
    <property type="term" value="P:regulation of DNA-templated transcription"/>
    <property type="evidence" value="ECO:0007669"/>
    <property type="project" value="InterPro"/>
</dbReference>
<dbReference type="OrthoDB" id="9790442at2"/>
<dbReference type="GO" id="GO:0000976">
    <property type="term" value="F:transcription cis-regulatory region binding"/>
    <property type="evidence" value="ECO:0007669"/>
    <property type="project" value="TreeGrafter"/>
</dbReference>
<dbReference type="Proteomes" id="UP000215596">
    <property type="component" value="Unassembled WGS sequence"/>
</dbReference>
<dbReference type="PANTHER" id="PTHR48111:SF49">
    <property type="entry name" value="HEME RESPONSE REGULATOR HSSR"/>
    <property type="match status" value="1"/>
</dbReference>
<dbReference type="FunFam" id="3.40.50.2300:FF:000001">
    <property type="entry name" value="DNA-binding response regulator PhoB"/>
    <property type="match status" value="1"/>
</dbReference>
<dbReference type="PROSITE" id="PS50110">
    <property type="entry name" value="RESPONSE_REGULATORY"/>
    <property type="match status" value="1"/>
</dbReference>
<evidence type="ECO:0000256" key="4">
    <source>
        <dbReference type="ARBA" id="ARBA00023012"/>
    </source>
</evidence>
<evidence type="ECO:0000256" key="5">
    <source>
        <dbReference type="ARBA" id="ARBA00023015"/>
    </source>
</evidence>
<dbReference type="PANTHER" id="PTHR48111">
    <property type="entry name" value="REGULATOR OF RPOS"/>
    <property type="match status" value="1"/>
</dbReference>
<comment type="subcellular location">
    <subcellularLocation>
        <location evidence="1">Cytoplasm</location>
    </subcellularLocation>
</comment>
<comment type="caution">
    <text evidence="16">The sequence shown here is derived from an EMBL/GenBank/DDBJ whole genome shotgun (WGS) entry which is preliminary data.</text>
</comment>
<dbReference type="Gene3D" id="1.10.10.10">
    <property type="entry name" value="Winged helix-like DNA-binding domain superfamily/Winged helix DNA-binding domain"/>
    <property type="match status" value="1"/>
</dbReference>
<dbReference type="PROSITE" id="PS51755">
    <property type="entry name" value="OMPR_PHOB"/>
    <property type="match status" value="1"/>
</dbReference>
<dbReference type="Gene3D" id="3.40.50.2300">
    <property type="match status" value="1"/>
</dbReference>
<organism evidence="16 17">
    <name type="scientific">Paenibacillus campinasensis</name>
    <dbReference type="NCBI Taxonomy" id="66347"/>
    <lineage>
        <taxon>Bacteria</taxon>
        <taxon>Bacillati</taxon>
        <taxon>Bacillota</taxon>
        <taxon>Bacilli</taxon>
        <taxon>Bacillales</taxon>
        <taxon>Paenibacillaceae</taxon>
        <taxon>Paenibacillus</taxon>
    </lineage>
</organism>
<dbReference type="Pfam" id="PF00486">
    <property type="entry name" value="Trans_reg_C"/>
    <property type="match status" value="1"/>
</dbReference>
<dbReference type="AlphaFoldDB" id="A0A268EN27"/>
<proteinExistence type="predicted"/>
<accession>A0A268EN27</accession>
<dbReference type="EMBL" id="NPBY01000054">
    <property type="protein sequence ID" value="PAD74524.1"/>
    <property type="molecule type" value="Genomic_DNA"/>
</dbReference>
<reference evidence="16 17" key="1">
    <citation type="submission" date="2017-07" db="EMBL/GenBank/DDBJ databases">
        <title>Isolation and whole genome analysis of endospore-forming bacteria from heroin.</title>
        <authorList>
            <person name="Kalinowski J."/>
            <person name="Ahrens B."/>
            <person name="Al-Dilaimi A."/>
            <person name="Winkler A."/>
            <person name="Wibberg D."/>
            <person name="Schleenbecker U."/>
            <person name="Ruckert C."/>
            <person name="Wolfel R."/>
            <person name="Grass G."/>
        </authorList>
    </citation>
    <scope>NUCLEOTIDE SEQUENCE [LARGE SCALE GENOMIC DNA]</scope>
    <source>
        <strain evidence="16 17">7537-G1</strain>
    </source>
</reference>
<evidence type="ECO:0000256" key="2">
    <source>
        <dbReference type="ARBA" id="ARBA00022490"/>
    </source>
</evidence>
<evidence type="ECO:0000256" key="3">
    <source>
        <dbReference type="ARBA" id="ARBA00022553"/>
    </source>
</evidence>
<dbReference type="GO" id="GO:0005829">
    <property type="term" value="C:cytosol"/>
    <property type="evidence" value="ECO:0007669"/>
    <property type="project" value="TreeGrafter"/>
</dbReference>
<evidence type="ECO:0000256" key="10">
    <source>
        <dbReference type="ARBA" id="ARBA00037471"/>
    </source>
</evidence>
<gene>
    <name evidence="16" type="ORF">CHH67_17365</name>
</gene>
<keyword evidence="7 13" id="KW-0238">DNA-binding</keyword>
<feature type="domain" description="Response regulatory" evidence="14">
    <location>
        <begin position="3"/>
        <end position="117"/>
    </location>
</feature>
<dbReference type="GO" id="GO:0032993">
    <property type="term" value="C:protein-DNA complex"/>
    <property type="evidence" value="ECO:0007669"/>
    <property type="project" value="TreeGrafter"/>
</dbReference>
<protein>
    <recommendedName>
        <fullName evidence="11">Heme response regulator HssR</fullName>
    </recommendedName>
</protein>
<evidence type="ECO:0000313" key="17">
    <source>
        <dbReference type="Proteomes" id="UP000215596"/>
    </source>
</evidence>
<dbReference type="CDD" id="cd17574">
    <property type="entry name" value="REC_OmpR"/>
    <property type="match status" value="1"/>
</dbReference>
<name>A0A268EN27_9BACL</name>
<feature type="modified residue" description="4-aspartylphosphate" evidence="12">
    <location>
        <position position="52"/>
    </location>
</feature>
<dbReference type="InterPro" id="IPR001867">
    <property type="entry name" value="OmpR/PhoB-type_DNA-bd"/>
</dbReference>
<evidence type="ECO:0000259" key="15">
    <source>
        <dbReference type="PROSITE" id="PS51755"/>
    </source>
</evidence>
<keyword evidence="2" id="KW-0963">Cytoplasm</keyword>
<dbReference type="CDD" id="cd00383">
    <property type="entry name" value="trans_reg_C"/>
    <property type="match status" value="1"/>
</dbReference>
<dbReference type="InterPro" id="IPR036388">
    <property type="entry name" value="WH-like_DNA-bd_sf"/>
</dbReference>
<keyword evidence="5" id="KW-0805">Transcription regulation</keyword>
<evidence type="ECO:0000313" key="16">
    <source>
        <dbReference type="EMBL" id="PAD74524.1"/>
    </source>
</evidence>
<evidence type="ECO:0000256" key="8">
    <source>
        <dbReference type="ARBA" id="ARBA00023159"/>
    </source>
</evidence>
<dbReference type="InterPro" id="IPR039420">
    <property type="entry name" value="WalR-like"/>
</dbReference>
<feature type="DNA-binding region" description="OmpR/PhoB-type" evidence="13">
    <location>
        <begin position="125"/>
        <end position="222"/>
    </location>
</feature>
<dbReference type="SMART" id="SM00862">
    <property type="entry name" value="Trans_reg_C"/>
    <property type="match status" value="1"/>
</dbReference>